<evidence type="ECO:0000313" key="5">
    <source>
        <dbReference type="Proteomes" id="UP000321080"/>
    </source>
</evidence>
<protein>
    <recommendedName>
        <fullName evidence="3">Fibronectin type-III domain-containing protein</fullName>
    </recommendedName>
</protein>
<feature type="domain" description="Fibronectin type-III" evidence="3">
    <location>
        <begin position="37"/>
        <end position="136"/>
    </location>
</feature>
<dbReference type="InterPro" id="IPR036116">
    <property type="entry name" value="FN3_sf"/>
</dbReference>
<gene>
    <name evidence="4" type="ORF">FUA22_00600</name>
</gene>
<dbReference type="EMBL" id="VRKQ01000008">
    <property type="protein sequence ID" value="TXG38415.1"/>
    <property type="molecule type" value="Genomic_DNA"/>
</dbReference>
<dbReference type="Gene3D" id="2.60.40.10">
    <property type="entry name" value="Immunoglobulins"/>
    <property type="match status" value="2"/>
</dbReference>
<proteinExistence type="predicted"/>
<dbReference type="InterPro" id="IPR025970">
    <property type="entry name" value="SusE"/>
</dbReference>
<dbReference type="OrthoDB" id="789771at2"/>
<feature type="chain" id="PRO_5022995119" description="Fibronectin type-III domain-containing protein" evidence="2">
    <location>
        <begin position="22"/>
        <end position="235"/>
    </location>
</feature>
<name>A0A5C7GJM2_9FLAO</name>
<keyword evidence="2" id="KW-0732">Signal</keyword>
<dbReference type="Pfam" id="PF14292">
    <property type="entry name" value="SusE"/>
    <property type="match status" value="1"/>
</dbReference>
<feature type="signal peptide" evidence="2">
    <location>
        <begin position="1"/>
        <end position="21"/>
    </location>
</feature>
<comment type="caution">
    <text evidence="4">The sequence shown here is derived from an EMBL/GenBank/DDBJ whole genome shotgun (WGS) entry which is preliminary data.</text>
</comment>
<dbReference type="RefSeq" id="WP_147765559.1">
    <property type="nucleotide sequence ID" value="NZ_VRKQ01000008.1"/>
</dbReference>
<evidence type="ECO:0000313" key="4">
    <source>
        <dbReference type="EMBL" id="TXG38415.1"/>
    </source>
</evidence>
<dbReference type="SUPFAM" id="SSF49265">
    <property type="entry name" value="Fibronectin type III"/>
    <property type="match status" value="1"/>
</dbReference>
<dbReference type="InterPro" id="IPR013783">
    <property type="entry name" value="Ig-like_fold"/>
</dbReference>
<dbReference type="InterPro" id="IPR003961">
    <property type="entry name" value="FN3_dom"/>
</dbReference>
<sequence>MKRISLLVVLGILMASCSSGGGGGDDGPIDPPAENKAPSAVSSLTYPTNNLLCTTNVLEFKWAAASDPDGDAISYVLEISKKNDFSSTEESITVSGTSRTVTLEKGVAYYWRVKVVDSKNASSGYSSTYQFYTEGEGETNHLPFSPELVAPQIDTALNTASTTLEWNASDVDNDALTYDVYFDTNTDPTTKVGDNQSDKTLSVNLTAATTYYWKVVVKDDKGGQAIGQVWSFSTD</sequence>
<dbReference type="Proteomes" id="UP000321080">
    <property type="component" value="Unassembled WGS sequence"/>
</dbReference>
<dbReference type="PROSITE" id="PS50853">
    <property type="entry name" value="FN3"/>
    <property type="match status" value="1"/>
</dbReference>
<evidence type="ECO:0000256" key="1">
    <source>
        <dbReference type="SAM" id="MobiDB-lite"/>
    </source>
</evidence>
<dbReference type="PROSITE" id="PS51257">
    <property type="entry name" value="PROKAR_LIPOPROTEIN"/>
    <property type="match status" value="1"/>
</dbReference>
<reference evidence="4 5" key="1">
    <citation type="submission" date="2019-08" db="EMBL/GenBank/DDBJ databases">
        <title>Seonamhaeicola sediminis sp. nov., isolated from marine sediment.</title>
        <authorList>
            <person name="Cao W.R."/>
        </authorList>
    </citation>
    <scope>NUCLEOTIDE SEQUENCE [LARGE SCALE GENOMIC DNA]</scope>
    <source>
        <strain evidence="4 5">1505</strain>
    </source>
</reference>
<keyword evidence="5" id="KW-1185">Reference proteome</keyword>
<organism evidence="4 5">
    <name type="scientific">Seonamhaeicola maritimus</name>
    <dbReference type="NCBI Taxonomy" id="2591822"/>
    <lineage>
        <taxon>Bacteria</taxon>
        <taxon>Pseudomonadati</taxon>
        <taxon>Bacteroidota</taxon>
        <taxon>Flavobacteriia</taxon>
        <taxon>Flavobacteriales</taxon>
        <taxon>Flavobacteriaceae</taxon>
    </lineage>
</organism>
<dbReference type="AlphaFoldDB" id="A0A5C7GJM2"/>
<evidence type="ECO:0000256" key="2">
    <source>
        <dbReference type="SAM" id="SignalP"/>
    </source>
</evidence>
<feature type="region of interest" description="Disordered" evidence="1">
    <location>
        <begin position="21"/>
        <end position="40"/>
    </location>
</feature>
<evidence type="ECO:0000259" key="3">
    <source>
        <dbReference type="PROSITE" id="PS50853"/>
    </source>
</evidence>
<accession>A0A5C7GJM2</accession>